<dbReference type="Pfam" id="PF04079">
    <property type="entry name" value="SMC_ScpB"/>
    <property type="match status" value="1"/>
</dbReference>
<dbReference type="GO" id="GO:0006260">
    <property type="term" value="P:DNA replication"/>
    <property type="evidence" value="ECO:0007669"/>
    <property type="project" value="UniProtKB-UniRule"/>
</dbReference>
<evidence type="ECO:0000256" key="4">
    <source>
        <dbReference type="ARBA" id="ARBA00023306"/>
    </source>
</evidence>
<dbReference type="EMBL" id="MLQR01000049">
    <property type="protein sequence ID" value="OIJ10707.1"/>
    <property type="molecule type" value="Genomic_DNA"/>
</dbReference>
<dbReference type="NCBIfam" id="TIGR00281">
    <property type="entry name" value="SMC-Scp complex subunit ScpB"/>
    <property type="match status" value="1"/>
</dbReference>
<dbReference type="PANTHER" id="PTHR34298:SF2">
    <property type="entry name" value="SEGREGATION AND CONDENSATION PROTEIN B"/>
    <property type="match status" value="1"/>
</dbReference>
<reference evidence="6 7" key="1">
    <citation type="submission" date="2016-10" db="EMBL/GenBank/DDBJ databases">
        <title>Draft genome sequences of four alkaliphilic bacteria belonging to the Anaerobacillus genus.</title>
        <authorList>
            <person name="Bassil N.M."/>
            <person name="Lloyd J.R."/>
        </authorList>
    </citation>
    <scope>NUCLEOTIDE SEQUENCE [LARGE SCALE GENOMIC DNA]</scope>
    <source>
        <strain evidence="6 7">DSM 18345</strain>
    </source>
</reference>
<dbReference type="InterPro" id="IPR036388">
    <property type="entry name" value="WH-like_DNA-bd_sf"/>
</dbReference>
<dbReference type="InterPro" id="IPR036390">
    <property type="entry name" value="WH_DNA-bd_sf"/>
</dbReference>
<evidence type="ECO:0000313" key="6">
    <source>
        <dbReference type="EMBL" id="OIJ10707.1"/>
    </source>
</evidence>
<comment type="function">
    <text evidence="5">Participates in chromosomal partition during cell division. May act via the formation of a condensin-like complex containing Smc and ScpA that pull DNA away from mid-cell into both cell halves.</text>
</comment>
<dbReference type="Gene3D" id="1.10.10.10">
    <property type="entry name" value="Winged helix-like DNA-binding domain superfamily/Winged helix DNA-binding domain"/>
    <property type="match status" value="2"/>
</dbReference>
<comment type="subcellular location">
    <subcellularLocation>
        <location evidence="5">Cytoplasm</location>
    </subcellularLocation>
    <text evidence="5">Associated with two foci at the outer edges of the nucleoid region in young cells, and at four foci within both cell halves in older cells.</text>
</comment>
<dbReference type="OrthoDB" id="9806226at2"/>
<proteinExistence type="inferred from homology"/>
<keyword evidence="2 5" id="KW-0132">Cell division</keyword>
<evidence type="ECO:0000256" key="3">
    <source>
        <dbReference type="ARBA" id="ARBA00022829"/>
    </source>
</evidence>
<dbReference type="GO" id="GO:0005737">
    <property type="term" value="C:cytoplasm"/>
    <property type="evidence" value="ECO:0007669"/>
    <property type="project" value="UniProtKB-SubCell"/>
</dbReference>
<name>A0A1S2LG74_9BACI</name>
<dbReference type="HAMAP" id="MF_01804">
    <property type="entry name" value="ScpB"/>
    <property type="match status" value="1"/>
</dbReference>
<protein>
    <recommendedName>
        <fullName evidence="5">Segregation and condensation protein B</fullName>
    </recommendedName>
</protein>
<dbReference type="InterPro" id="IPR005234">
    <property type="entry name" value="ScpB_csome_segregation"/>
</dbReference>
<keyword evidence="7" id="KW-1185">Reference proteome</keyword>
<evidence type="ECO:0000313" key="7">
    <source>
        <dbReference type="Proteomes" id="UP000179524"/>
    </source>
</evidence>
<comment type="caution">
    <text evidence="6">The sequence shown here is derived from an EMBL/GenBank/DDBJ whole genome shotgun (WGS) entry which is preliminary data.</text>
</comment>
<evidence type="ECO:0000256" key="1">
    <source>
        <dbReference type="ARBA" id="ARBA00022490"/>
    </source>
</evidence>
<dbReference type="RefSeq" id="WP_071310888.1">
    <property type="nucleotide sequence ID" value="NZ_MLQR01000049.1"/>
</dbReference>
<gene>
    <name evidence="5" type="primary">scpB</name>
    <name evidence="6" type="ORF">BKP37_17375</name>
</gene>
<comment type="subunit">
    <text evidence="5">Homodimer. Homodimerization may be required to stabilize the binding of ScpA to the Smc head domains. Component of a cohesin-like complex composed of ScpA, ScpB and the Smc homodimer, in which ScpA and ScpB bind to the head domain of Smc. The presence of the three proteins is required for the association of the complex with DNA.</text>
</comment>
<dbReference type="Proteomes" id="UP000179524">
    <property type="component" value="Unassembled WGS sequence"/>
</dbReference>
<comment type="similarity">
    <text evidence="5">Belongs to the ScpB family.</text>
</comment>
<accession>A0A1S2LG74</accession>
<keyword evidence="1 5" id="KW-0963">Cytoplasm</keyword>
<keyword evidence="3 5" id="KW-0159">Chromosome partition</keyword>
<dbReference type="PANTHER" id="PTHR34298">
    <property type="entry name" value="SEGREGATION AND CONDENSATION PROTEIN B"/>
    <property type="match status" value="1"/>
</dbReference>
<keyword evidence="4 5" id="KW-0131">Cell cycle</keyword>
<dbReference type="GO" id="GO:0051304">
    <property type="term" value="P:chromosome separation"/>
    <property type="evidence" value="ECO:0007669"/>
    <property type="project" value="InterPro"/>
</dbReference>
<evidence type="ECO:0000256" key="5">
    <source>
        <dbReference type="HAMAP-Rule" id="MF_01804"/>
    </source>
</evidence>
<dbReference type="AlphaFoldDB" id="A0A1S2LG74"/>
<dbReference type="SUPFAM" id="SSF46785">
    <property type="entry name" value="Winged helix' DNA-binding domain"/>
    <property type="match status" value="2"/>
</dbReference>
<organism evidence="6 7">
    <name type="scientific">Anaerobacillus alkalilacustris</name>
    <dbReference type="NCBI Taxonomy" id="393763"/>
    <lineage>
        <taxon>Bacteria</taxon>
        <taxon>Bacillati</taxon>
        <taxon>Bacillota</taxon>
        <taxon>Bacilli</taxon>
        <taxon>Bacillales</taxon>
        <taxon>Bacillaceae</taxon>
        <taxon>Anaerobacillus</taxon>
    </lineage>
</organism>
<sequence length="197" mass="22158">MNSTEIKAIIEGLLFISGEEGIDETQIVDVLQVNPNSVNKLINELINEYNSQARGMQIVKLAGVYQFTTKQEHAQYFKRLINAPSSATLSQAALESLAIIAYRQPIMRAEIEEIRGVKSERPLQTLVAKHLIKEVGRVEGTGRAILYGTTKEFLDHFGLKSLNELPPLPQKDLDASIEEADLFFERFQQELISNDEN</sequence>
<evidence type="ECO:0000256" key="2">
    <source>
        <dbReference type="ARBA" id="ARBA00022618"/>
    </source>
</evidence>
<dbReference type="GO" id="GO:0051301">
    <property type="term" value="P:cell division"/>
    <property type="evidence" value="ECO:0007669"/>
    <property type="project" value="UniProtKB-KW"/>
</dbReference>
<dbReference type="PIRSF" id="PIRSF019345">
    <property type="entry name" value="ScpB"/>
    <property type="match status" value="1"/>
</dbReference>